<feature type="domain" description="VWFA" evidence="1">
    <location>
        <begin position="275"/>
        <end position="451"/>
    </location>
</feature>
<dbReference type="SMART" id="SM00609">
    <property type="entry name" value="VIT"/>
    <property type="match status" value="1"/>
</dbReference>
<dbReference type="InterPro" id="IPR013694">
    <property type="entry name" value="VIT"/>
</dbReference>
<evidence type="ECO:0000313" key="5">
    <source>
        <dbReference type="Proteomes" id="UP000596742"/>
    </source>
</evidence>
<dbReference type="Pfam" id="PF13768">
    <property type="entry name" value="VWA_3"/>
    <property type="match status" value="1"/>
</dbReference>
<dbReference type="SUPFAM" id="SSF49842">
    <property type="entry name" value="TNF-like"/>
    <property type="match status" value="1"/>
</dbReference>
<dbReference type="PANTHER" id="PTHR45737">
    <property type="entry name" value="VON WILLEBRAND FACTOR A DOMAIN-CONTAINING PROTEIN 5A"/>
    <property type="match status" value="1"/>
</dbReference>
<comment type="caution">
    <text evidence="4">The sequence shown here is derived from an EMBL/GenBank/DDBJ whole genome shotgun (WGS) entry which is preliminary data.</text>
</comment>
<dbReference type="Gene3D" id="2.60.120.40">
    <property type="match status" value="1"/>
</dbReference>
<reference evidence="4" key="1">
    <citation type="submission" date="2018-11" db="EMBL/GenBank/DDBJ databases">
        <authorList>
            <person name="Alioto T."/>
            <person name="Alioto T."/>
        </authorList>
    </citation>
    <scope>NUCLEOTIDE SEQUENCE</scope>
</reference>
<dbReference type="AlphaFoldDB" id="A0A8B6H063"/>
<name>A0A8B6H063_MYTGA</name>
<dbReference type="InterPro" id="IPR008983">
    <property type="entry name" value="Tumour_necrosis_fac-like_dom"/>
</dbReference>
<dbReference type="InterPro" id="IPR002035">
    <property type="entry name" value="VWF_A"/>
</dbReference>
<dbReference type="SMART" id="SM00327">
    <property type="entry name" value="VWA"/>
    <property type="match status" value="1"/>
</dbReference>
<proteinExistence type="predicted"/>
<protein>
    <submittedName>
        <fullName evidence="4">Uncharacterized protein</fullName>
    </submittedName>
</protein>
<evidence type="ECO:0000259" key="1">
    <source>
        <dbReference type="PROSITE" id="PS50234"/>
    </source>
</evidence>
<dbReference type="EMBL" id="UYJE01009319">
    <property type="protein sequence ID" value="VDI72387.1"/>
    <property type="molecule type" value="Genomic_DNA"/>
</dbReference>
<dbReference type="Pfam" id="PF08487">
    <property type="entry name" value="VIT"/>
    <property type="match status" value="1"/>
</dbReference>
<dbReference type="PROSITE" id="PS51468">
    <property type="entry name" value="VIT"/>
    <property type="match status" value="1"/>
</dbReference>
<feature type="domain" description="VIT" evidence="3">
    <location>
        <begin position="8"/>
        <end position="138"/>
    </location>
</feature>
<accession>A0A8B6H063</accession>
<dbReference type="Gene3D" id="3.40.50.410">
    <property type="entry name" value="von Willebrand factor, type A domain"/>
    <property type="match status" value="1"/>
</dbReference>
<dbReference type="PANTHER" id="PTHR45737:SF6">
    <property type="entry name" value="VON WILLEBRAND FACTOR A DOMAIN-CONTAINING PROTEIN 5A"/>
    <property type="match status" value="1"/>
</dbReference>
<dbReference type="OrthoDB" id="1729737at2759"/>
<dbReference type="InterPro" id="IPR036465">
    <property type="entry name" value="vWFA_dom_sf"/>
</dbReference>
<dbReference type="PROSITE" id="PS50234">
    <property type="entry name" value="VWFA"/>
    <property type="match status" value="1"/>
</dbReference>
<dbReference type="Proteomes" id="UP000596742">
    <property type="component" value="Unassembled WGS sequence"/>
</dbReference>
<dbReference type="InterPro" id="IPR001073">
    <property type="entry name" value="C1q_dom"/>
</dbReference>
<evidence type="ECO:0000313" key="4">
    <source>
        <dbReference type="EMBL" id="VDI72387.1"/>
    </source>
</evidence>
<organism evidence="4 5">
    <name type="scientific">Mytilus galloprovincialis</name>
    <name type="common">Mediterranean mussel</name>
    <dbReference type="NCBI Taxonomy" id="29158"/>
    <lineage>
        <taxon>Eukaryota</taxon>
        <taxon>Metazoa</taxon>
        <taxon>Spiralia</taxon>
        <taxon>Lophotrochozoa</taxon>
        <taxon>Mollusca</taxon>
        <taxon>Bivalvia</taxon>
        <taxon>Autobranchia</taxon>
        <taxon>Pteriomorphia</taxon>
        <taxon>Mytilida</taxon>
        <taxon>Mytiloidea</taxon>
        <taxon>Mytilidae</taxon>
        <taxon>Mytilinae</taxon>
        <taxon>Mytilus</taxon>
    </lineage>
</organism>
<feature type="domain" description="C1q" evidence="2">
    <location>
        <begin position="473"/>
        <end position="609"/>
    </location>
</feature>
<evidence type="ECO:0000259" key="3">
    <source>
        <dbReference type="PROSITE" id="PS51468"/>
    </source>
</evidence>
<sequence length="609" mass="67973">MASRIKTDTGKKYGMVSGQKPVSLTESQTHVTIQGFIANVESKLTYVNNRKDSIETRYVFPIDDMSAVYKFEAYINGRHIIAECQDKQQATINFEEATSTGKTAFFLSESKYAGDIFVCKLGNLDAGETAVLTMAYVVELSVQPDGDLNFVLPYVLNTRYSSAGDAGDTRYSVKPVKLGFTASVKGHHTIKSVRTNRDDLQLQISDDKHSAEIKLKDIDHQNRDLEFSVSYEKVSKPEAILEVGDRKKDGLLKEDVLMLNFIPDLKNHCGNVKREFIFVMDRSGSMKGERMEKSKAALLLFLKSLPVGCLFNIVSFGSDYSFLFDRSQQYNEESLAAAKHLQNEMMANMGGTNILSPLSAIYSMENYKEYPRQIFLLTDGEVRNTEDVVNLVGQNSHNSRVFTFGVGHGASTSLIKNVAKAGAGRATFIKDEKDNMKAKVRMCSKTCLETVLKQRSEQVIRALEFSMEDNLKENHSHVAFFAYMSNNWNQLSKHKRLVYDVVDLNNGNGYNKANGEFTVPSSGLYVFHVSTGAYDRSYASVELVSQGRIRNIGWADSGDHNDRTFATTVTPLQLNKGDVVYTRTGIGNGGKFIESNSYIRTSFSGVKIN</sequence>
<gene>
    <name evidence="4" type="ORF">MGAL_10B035319</name>
</gene>
<dbReference type="SMART" id="SM00110">
    <property type="entry name" value="C1Q"/>
    <property type="match status" value="1"/>
</dbReference>
<keyword evidence="5" id="KW-1185">Reference proteome</keyword>
<evidence type="ECO:0000259" key="2">
    <source>
        <dbReference type="PROSITE" id="PS50871"/>
    </source>
</evidence>
<dbReference type="SUPFAM" id="SSF53300">
    <property type="entry name" value="vWA-like"/>
    <property type="match status" value="1"/>
</dbReference>
<dbReference type="PROSITE" id="PS50871">
    <property type="entry name" value="C1Q"/>
    <property type="match status" value="1"/>
</dbReference>
<dbReference type="Pfam" id="PF00386">
    <property type="entry name" value="C1q"/>
    <property type="match status" value="1"/>
</dbReference>